<feature type="domain" description="Glycosyl hydrolase family 92 N-terminal" evidence="3">
    <location>
        <begin position="35"/>
        <end position="266"/>
    </location>
</feature>
<evidence type="ECO:0000256" key="2">
    <source>
        <dbReference type="SAM" id="SignalP"/>
    </source>
</evidence>
<dbReference type="InterPro" id="IPR050883">
    <property type="entry name" value="PNGase"/>
</dbReference>
<dbReference type="PANTHER" id="PTHR12143:SF39">
    <property type="entry name" value="SECRETED PROTEIN"/>
    <property type="match status" value="1"/>
</dbReference>
<gene>
    <name evidence="4" type="ORF">NIIDMKKI_64590</name>
</gene>
<evidence type="ECO:0000313" key="5">
    <source>
        <dbReference type="Proteomes" id="UP000516380"/>
    </source>
</evidence>
<feature type="region of interest" description="Disordered" evidence="1">
    <location>
        <begin position="341"/>
        <end position="362"/>
    </location>
</feature>
<protein>
    <recommendedName>
        <fullName evidence="3">Glycosyl hydrolase family 92 N-terminal domain-containing protein</fullName>
    </recommendedName>
</protein>
<accession>A0A7G1IN23</accession>
<dbReference type="Proteomes" id="UP000516380">
    <property type="component" value="Chromosome"/>
</dbReference>
<feature type="compositionally biased region" description="Low complexity" evidence="1">
    <location>
        <begin position="352"/>
        <end position="362"/>
    </location>
</feature>
<dbReference type="InterPro" id="IPR014718">
    <property type="entry name" value="GH-type_carb-bd"/>
</dbReference>
<keyword evidence="5" id="KW-1185">Reference proteome</keyword>
<dbReference type="GO" id="GO:0000224">
    <property type="term" value="F:peptide-N4-(N-acetyl-beta-glucosaminyl)asparagine amidase activity"/>
    <property type="evidence" value="ECO:0007669"/>
    <property type="project" value="TreeGrafter"/>
</dbReference>
<reference evidence="4 5" key="1">
    <citation type="submission" date="2020-07" db="EMBL/GenBank/DDBJ databases">
        <title>Mycobacterium kansasii (former subtype) with zoonotic potential isolated from diseased indoor pet cat, Japan.</title>
        <authorList>
            <person name="Fukano H."/>
            <person name="Terazono T."/>
            <person name="Hoshino Y."/>
        </authorList>
    </citation>
    <scope>NUCLEOTIDE SEQUENCE [LARGE SCALE GENOMIC DNA]</scope>
    <source>
        <strain evidence="4 5">Kuro-I</strain>
    </source>
</reference>
<dbReference type="Pfam" id="PF17678">
    <property type="entry name" value="Glyco_hydro_92N"/>
    <property type="match status" value="1"/>
</dbReference>
<dbReference type="GO" id="GO:0006516">
    <property type="term" value="P:glycoprotein catabolic process"/>
    <property type="evidence" value="ECO:0007669"/>
    <property type="project" value="TreeGrafter"/>
</dbReference>
<evidence type="ECO:0000259" key="3">
    <source>
        <dbReference type="Pfam" id="PF17678"/>
    </source>
</evidence>
<feature type="compositionally biased region" description="Polar residues" evidence="1">
    <location>
        <begin position="378"/>
        <end position="389"/>
    </location>
</feature>
<evidence type="ECO:0000313" key="4">
    <source>
        <dbReference type="EMBL" id="BCI91253.1"/>
    </source>
</evidence>
<feature type="region of interest" description="Disordered" evidence="1">
    <location>
        <begin position="378"/>
        <end position="406"/>
    </location>
</feature>
<feature type="chain" id="PRO_5039254591" description="Glycosyl hydrolase family 92 N-terminal domain-containing protein" evidence="2">
    <location>
        <begin position="22"/>
        <end position="406"/>
    </location>
</feature>
<organism evidence="4 5">
    <name type="scientific">Mycobacterium kansasii</name>
    <dbReference type="NCBI Taxonomy" id="1768"/>
    <lineage>
        <taxon>Bacteria</taxon>
        <taxon>Bacillati</taxon>
        <taxon>Actinomycetota</taxon>
        <taxon>Actinomycetes</taxon>
        <taxon>Mycobacteriales</taxon>
        <taxon>Mycobacteriaceae</taxon>
        <taxon>Mycobacterium</taxon>
    </lineage>
</organism>
<dbReference type="AlphaFoldDB" id="A0A7G1IN23"/>
<dbReference type="EMBL" id="AP023343">
    <property type="protein sequence ID" value="BCI91253.1"/>
    <property type="molecule type" value="Genomic_DNA"/>
</dbReference>
<dbReference type="GO" id="GO:0005829">
    <property type="term" value="C:cytosol"/>
    <property type="evidence" value="ECO:0007669"/>
    <property type="project" value="TreeGrafter"/>
</dbReference>
<dbReference type="PANTHER" id="PTHR12143">
    <property type="entry name" value="PEPTIDE N-GLYCANASE PNGASE -RELATED"/>
    <property type="match status" value="1"/>
</dbReference>
<keyword evidence="2" id="KW-0732">Signal</keyword>
<dbReference type="Gene3D" id="2.70.98.10">
    <property type="match status" value="1"/>
</dbReference>
<name>A0A7G1IN23_MYCKA</name>
<feature type="signal peptide" evidence="2">
    <location>
        <begin position="1"/>
        <end position="21"/>
    </location>
</feature>
<sequence>MVALVAVLGLFVPLIAASPTAYDGEPTFVANPVDHVDTLVGTGSGGEIVGEINNFPGASVPFGMVQYSPDTTNTYAGYQYQNSRSTGFSMTHASVGCAAFGDISMLPTTTAIGTQPWRAPERIAHDDTEVGVPGYYTVRFPATGVTAELTATTRTGFGRFSYPRDGRPASFRVRSGASLAGNSRAAIEIGTDNTTITGWATSGGFCGKNNTYTVYFAMRFSRPFTSYGTWDGYAVYAGARRAQSRYSGGYVEFPAGSVLEVRTAISYVSIDGARANLAAEGGASFDDVRAAAATEWNNALSRIGVAGRDPGEVTTFTPASTGHCCTPTYSTTRTVATSGSTVSSTLLPKDIPNTPTSPTGTPTAVWLPCRACSSLSKPRTWRNRSSTMPSRAGRIRAGPWRIRRPA</sequence>
<proteinExistence type="predicted"/>
<evidence type="ECO:0000256" key="1">
    <source>
        <dbReference type="SAM" id="MobiDB-lite"/>
    </source>
</evidence>
<dbReference type="InterPro" id="IPR041371">
    <property type="entry name" value="GH92_N"/>
</dbReference>
<dbReference type="GO" id="GO:0030246">
    <property type="term" value="F:carbohydrate binding"/>
    <property type="evidence" value="ECO:0007669"/>
    <property type="project" value="InterPro"/>
</dbReference>